<organism evidence="2">
    <name type="scientific">hydrothermal vent metagenome</name>
    <dbReference type="NCBI Taxonomy" id="652676"/>
    <lineage>
        <taxon>unclassified sequences</taxon>
        <taxon>metagenomes</taxon>
        <taxon>ecological metagenomes</taxon>
    </lineage>
</organism>
<dbReference type="Gene3D" id="3.40.50.150">
    <property type="entry name" value="Vaccinia Virus protein VP39"/>
    <property type="match status" value="1"/>
</dbReference>
<gene>
    <name evidence="2" type="ORF">MNB_SV-8-567</name>
</gene>
<feature type="domain" description="Methyltransferase type 11" evidence="1">
    <location>
        <begin position="70"/>
        <end position="148"/>
    </location>
</feature>
<evidence type="ECO:0000313" key="2">
    <source>
        <dbReference type="EMBL" id="SFV50988.1"/>
    </source>
</evidence>
<accession>A0A1W1BC47</accession>
<dbReference type="Pfam" id="PF08241">
    <property type="entry name" value="Methyltransf_11"/>
    <property type="match status" value="1"/>
</dbReference>
<protein>
    <recommendedName>
        <fullName evidence="1">Methyltransferase type 11 domain-containing protein</fullName>
    </recommendedName>
</protein>
<evidence type="ECO:0000259" key="1">
    <source>
        <dbReference type="Pfam" id="PF08241"/>
    </source>
</evidence>
<dbReference type="AlphaFoldDB" id="A0A1W1BC47"/>
<name>A0A1W1BC47_9ZZZZ</name>
<dbReference type="EMBL" id="FPHD01000011">
    <property type="protein sequence ID" value="SFV50988.1"/>
    <property type="molecule type" value="Genomic_DNA"/>
</dbReference>
<proteinExistence type="predicted"/>
<reference evidence="2" key="1">
    <citation type="submission" date="2016-10" db="EMBL/GenBank/DDBJ databases">
        <authorList>
            <person name="de Groot N.N."/>
        </authorList>
    </citation>
    <scope>NUCLEOTIDE SEQUENCE</scope>
</reference>
<dbReference type="GO" id="GO:0008757">
    <property type="term" value="F:S-adenosylmethionine-dependent methyltransferase activity"/>
    <property type="evidence" value="ECO:0007669"/>
    <property type="project" value="InterPro"/>
</dbReference>
<dbReference type="InterPro" id="IPR013216">
    <property type="entry name" value="Methyltransf_11"/>
</dbReference>
<dbReference type="InterPro" id="IPR029063">
    <property type="entry name" value="SAM-dependent_MTases_sf"/>
</dbReference>
<dbReference type="SUPFAM" id="SSF53335">
    <property type="entry name" value="S-adenosyl-L-methionine-dependent methyltransferases"/>
    <property type="match status" value="1"/>
</dbReference>
<sequence length="241" mass="28084">MIYDNQVKAFLQGENFSNGAKFSLHNSYGNVLYRDAFLLQLVKDKSVLHLGFVDHLPLIDKKIKENSWLHKKLMDVATYCYGIDINQEGIAYLKKKYHYDNMYVLDVLNETIPSEILDMKFDYLVIPDVIEHIGDPVVFLSAIRKKFKNNVGQLVLTTPNAFRLNNFINTFKSIEIINTDHRFWFTPYTLSKISTDAELDIMDMGYFEHRMLSGRQIARKILLSKYPAFRDTLILRANLIS</sequence>